<keyword evidence="2" id="KW-0677">Repeat</keyword>
<dbReference type="InterPro" id="IPR003029">
    <property type="entry name" value="S1_domain"/>
</dbReference>
<comment type="similarity">
    <text evidence="1 6">Belongs to the bacterial ribosomal protein bS1 family.</text>
</comment>
<keyword evidence="10" id="KW-1185">Reference proteome</keyword>
<feature type="domain" description="S1 motif" evidence="8">
    <location>
        <begin position="467"/>
        <end position="536"/>
    </location>
</feature>
<dbReference type="SUPFAM" id="SSF50249">
    <property type="entry name" value="Nucleic acid-binding proteins"/>
    <property type="match status" value="6"/>
</dbReference>
<evidence type="ECO:0000256" key="7">
    <source>
        <dbReference type="SAM" id="MobiDB-lite"/>
    </source>
</evidence>
<comment type="function">
    <text evidence="6">Binds mRNA; thus facilitating recognition of the initiation point. It is needed to translate mRNA with a short Shine-Dalgarno (SD) purine-rich sequence.</text>
</comment>
<dbReference type="InterPro" id="IPR000110">
    <property type="entry name" value="Ribosomal_bS1"/>
</dbReference>
<feature type="domain" description="S1 motif" evidence="8">
    <location>
        <begin position="293"/>
        <end position="363"/>
    </location>
</feature>
<dbReference type="Gene3D" id="2.40.50.140">
    <property type="entry name" value="Nucleic acid-binding proteins"/>
    <property type="match status" value="6"/>
</dbReference>
<evidence type="ECO:0000256" key="1">
    <source>
        <dbReference type="ARBA" id="ARBA00006767"/>
    </source>
</evidence>
<name>A0ABN8W629_9BACT</name>
<sequence>MSETDFDLDETVEEMSEEDKAIRAEMEAYLETSMTGFREGEIIVGRVLNLGNGMVTVDVGFKSEGVIHLNEFPESEKPLNIGDEVEVYLERVEDQDGIVVLSKEKANKIKIWEKLVKAFEAEEIIEGTVVAKAKGGLTVDIGLKAFLPGSQIDLRPVRNLEKLIGEKFKMKIIKMNKKRGNIVLSRRVLLEEERKHARADTLQKMEEGNQVDGIVKNITDYGVFIDLGGIDGLLHITDMSWGRVNHPSEMFSIGDKVTVMVLKYDKEKERVSLGLKQITPDPWVDVDQKYPVSTRITGKVVSITDYGAFVELEKGIEGLVHVSEMSWSRHVKHPSKMVSIGDSVEAVVLTLDKEKKRISLGMKQTEPNPWENIEEKYPIGSTAEGIVRNLTEFGAFVELEDGVDGLIHISDMSWNKKIKHPSELLKKKDKVSAVVLNIDKDNCRISLGMKQLEADPWDDIPGQYPIGMEVSGTIVKVTGFGAFAEFDEGLEGLIHVSQLSSKKVTHPEKVVKVGDEIKAKVIKVDTANKKIGLSIKAYEENLDPSEIEDVQLDEEPKEDSENS</sequence>
<dbReference type="InterPro" id="IPR012340">
    <property type="entry name" value="NA-bd_OB-fold"/>
</dbReference>
<keyword evidence="4 6" id="KW-0689">Ribosomal protein</keyword>
<feature type="region of interest" description="Disordered" evidence="7">
    <location>
        <begin position="544"/>
        <end position="563"/>
    </location>
</feature>
<evidence type="ECO:0000256" key="5">
    <source>
        <dbReference type="ARBA" id="ARBA00023274"/>
    </source>
</evidence>
<evidence type="ECO:0000259" key="8">
    <source>
        <dbReference type="PROSITE" id="PS50126"/>
    </source>
</evidence>
<reference evidence="9 10" key="1">
    <citation type="submission" date="2022-09" db="EMBL/GenBank/DDBJ databases">
        <authorList>
            <person name="Kop L."/>
        </authorList>
    </citation>
    <scope>NUCLEOTIDE SEQUENCE [LARGE SCALE GENOMIC DNA]</scope>
    <source>
        <strain evidence="9 10">347</strain>
    </source>
</reference>
<dbReference type="CDD" id="cd05688">
    <property type="entry name" value="S1_RPS1_repeat_ec3"/>
    <property type="match status" value="1"/>
</dbReference>
<dbReference type="PANTHER" id="PTHR10724">
    <property type="entry name" value="30S RIBOSOMAL PROTEIN S1"/>
    <property type="match status" value="1"/>
</dbReference>
<evidence type="ECO:0000256" key="4">
    <source>
        <dbReference type="ARBA" id="ARBA00022980"/>
    </source>
</evidence>
<feature type="domain" description="S1 motif" evidence="8">
    <location>
        <begin position="122"/>
        <end position="187"/>
    </location>
</feature>
<dbReference type="PRINTS" id="PR00681">
    <property type="entry name" value="RIBOSOMALS1"/>
</dbReference>
<dbReference type="InterPro" id="IPR050437">
    <property type="entry name" value="Ribos_protein_bS1-like"/>
</dbReference>
<evidence type="ECO:0000256" key="6">
    <source>
        <dbReference type="PIRNR" id="PIRNR002111"/>
    </source>
</evidence>
<dbReference type="PIRSF" id="PIRSF002111">
    <property type="entry name" value="RpsA"/>
    <property type="match status" value="1"/>
</dbReference>
<dbReference type="Proteomes" id="UP001157733">
    <property type="component" value="Chromosome"/>
</dbReference>
<feature type="domain" description="S1 motif" evidence="8">
    <location>
        <begin position="380"/>
        <end position="450"/>
    </location>
</feature>
<dbReference type="SMART" id="SM00316">
    <property type="entry name" value="S1"/>
    <property type="match status" value="6"/>
</dbReference>
<dbReference type="CDD" id="cd05687">
    <property type="entry name" value="S1_RPS1_repeat_ec1_hs1"/>
    <property type="match status" value="1"/>
</dbReference>
<feature type="domain" description="S1 motif" evidence="8">
    <location>
        <begin position="208"/>
        <end position="276"/>
    </location>
</feature>
<dbReference type="InterPro" id="IPR035104">
    <property type="entry name" value="Ribosomal_protein_S1-like"/>
</dbReference>
<dbReference type="Pfam" id="PF00575">
    <property type="entry name" value="S1"/>
    <property type="match status" value="6"/>
</dbReference>
<protein>
    <recommendedName>
        <fullName evidence="6">30S ribosomal protein S1</fullName>
    </recommendedName>
</protein>
<accession>A0ABN8W629</accession>
<organism evidence="9 10">
    <name type="scientific">Nitrospina watsonii</name>
    <dbReference type="NCBI Taxonomy" id="1323948"/>
    <lineage>
        <taxon>Bacteria</taxon>
        <taxon>Pseudomonadati</taxon>
        <taxon>Nitrospinota/Tectimicrobiota group</taxon>
        <taxon>Nitrospinota</taxon>
        <taxon>Nitrospinia</taxon>
        <taxon>Nitrospinales</taxon>
        <taxon>Nitrospinaceae</taxon>
        <taxon>Nitrospina</taxon>
    </lineage>
</organism>
<dbReference type="PANTHER" id="PTHR10724:SF7">
    <property type="entry name" value="SMALL RIBOSOMAL SUBUNIT PROTEIN BS1C"/>
    <property type="match status" value="1"/>
</dbReference>
<evidence type="ECO:0000313" key="9">
    <source>
        <dbReference type="EMBL" id="CAI2719635.1"/>
    </source>
</evidence>
<dbReference type="NCBIfam" id="TIGR00717">
    <property type="entry name" value="rpsA"/>
    <property type="match status" value="1"/>
</dbReference>
<dbReference type="CDD" id="cd04465">
    <property type="entry name" value="S1_RPS1_repeat_ec2_hs2"/>
    <property type="match status" value="1"/>
</dbReference>
<dbReference type="RefSeq" id="WP_282012454.1">
    <property type="nucleotide sequence ID" value="NZ_OX336137.1"/>
</dbReference>
<proteinExistence type="inferred from homology"/>
<gene>
    <name evidence="9" type="primary">rpsA</name>
    <name evidence="9" type="ORF">NSPWAT_2779</name>
</gene>
<keyword evidence="5 6" id="KW-0687">Ribonucleoprotein</keyword>
<dbReference type="EMBL" id="OX336137">
    <property type="protein sequence ID" value="CAI2719635.1"/>
    <property type="molecule type" value="Genomic_DNA"/>
</dbReference>
<keyword evidence="3 6" id="KW-0694">RNA-binding</keyword>
<evidence type="ECO:0000313" key="10">
    <source>
        <dbReference type="Proteomes" id="UP001157733"/>
    </source>
</evidence>
<evidence type="ECO:0000256" key="2">
    <source>
        <dbReference type="ARBA" id="ARBA00022737"/>
    </source>
</evidence>
<feature type="domain" description="S1 motif" evidence="8">
    <location>
        <begin position="40"/>
        <end position="104"/>
    </location>
</feature>
<evidence type="ECO:0000256" key="3">
    <source>
        <dbReference type="ARBA" id="ARBA00022884"/>
    </source>
</evidence>
<dbReference type="PROSITE" id="PS50126">
    <property type="entry name" value="S1"/>
    <property type="match status" value="6"/>
</dbReference>
<dbReference type="NCBIfam" id="NF004952">
    <property type="entry name" value="PRK06299.1-2"/>
    <property type="match status" value="1"/>
</dbReference>